<name>A0ABP7T1Q9_9BURK</name>
<organism evidence="1 2">
    <name type="scientific">Actimicrobium antarcticum</name>
    <dbReference type="NCBI Taxonomy" id="1051899"/>
    <lineage>
        <taxon>Bacteria</taxon>
        <taxon>Pseudomonadati</taxon>
        <taxon>Pseudomonadota</taxon>
        <taxon>Betaproteobacteria</taxon>
        <taxon>Burkholderiales</taxon>
        <taxon>Oxalobacteraceae</taxon>
        <taxon>Actimicrobium</taxon>
    </lineage>
</organism>
<gene>
    <name evidence="1" type="ORF">GCM10022212_13720</name>
</gene>
<keyword evidence="2" id="KW-1185">Reference proteome</keyword>
<dbReference type="InterPro" id="IPR036866">
    <property type="entry name" value="RibonucZ/Hydroxyglut_hydro"/>
</dbReference>
<proteinExistence type="predicted"/>
<dbReference type="Gene3D" id="3.60.15.10">
    <property type="entry name" value="Ribonuclease Z/Hydroxyacylglutathione hydrolase-like"/>
    <property type="match status" value="1"/>
</dbReference>
<dbReference type="EMBL" id="BAAAZE010000007">
    <property type="protein sequence ID" value="GAA4018926.1"/>
    <property type="molecule type" value="Genomic_DNA"/>
</dbReference>
<accession>A0ABP7T1Q9</accession>
<sequence length="80" mass="9005">MIILNAAYALLDGSGKSIIMGKEDLLRAYHLAPEATVIARHMDTINHAGQSRKDLNDFIRKAGMDRRRVLVPLDGEIYHF</sequence>
<comment type="caution">
    <text evidence="1">The sequence shown here is derived from an EMBL/GenBank/DDBJ whole genome shotgun (WGS) entry which is preliminary data.</text>
</comment>
<evidence type="ECO:0000313" key="2">
    <source>
        <dbReference type="Proteomes" id="UP001501353"/>
    </source>
</evidence>
<protein>
    <recommendedName>
        <fullName evidence="3">DUF5678 domain-containing protein</fullName>
    </recommendedName>
</protein>
<dbReference type="RefSeq" id="WP_344762531.1">
    <property type="nucleotide sequence ID" value="NZ_BAAAZE010000007.1"/>
</dbReference>
<evidence type="ECO:0000313" key="1">
    <source>
        <dbReference type="EMBL" id="GAA4018926.1"/>
    </source>
</evidence>
<reference evidence="2" key="1">
    <citation type="journal article" date="2019" name="Int. J. Syst. Evol. Microbiol.">
        <title>The Global Catalogue of Microorganisms (GCM) 10K type strain sequencing project: providing services to taxonomists for standard genome sequencing and annotation.</title>
        <authorList>
            <consortium name="The Broad Institute Genomics Platform"/>
            <consortium name="The Broad Institute Genome Sequencing Center for Infectious Disease"/>
            <person name="Wu L."/>
            <person name="Ma J."/>
        </authorList>
    </citation>
    <scope>NUCLEOTIDE SEQUENCE [LARGE SCALE GENOMIC DNA]</scope>
    <source>
        <strain evidence="2">JCM 16673</strain>
    </source>
</reference>
<evidence type="ECO:0008006" key="3">
    <source>
        <dbReference type="Google" id="ProtNLM"/>
    </source>
</evidence>
<dbReference type="Proteomes" id="UP001501353">
    <property type="component" value="Unassembled WGS sequence"/>
</dbReference>